<evidence type="ECO:0000313" key="7">
    <source>
        <dbReference type="EMBL" id="KAK7679617.1"/>
    </source>
</evidence>
<dbReference type="PANTHER" id="PTHR24351">
    <property type="entry name" value="RIBOSOMAL PROTEIN S6 KINASE"/>
    <property type="match status" value="1"/>
</dbReference>
<name>A0AAW0FQR8_9APHY</name>
<dbReference type="Gene3D" id="1.10.510.10">
    <property type="entry name" value="Transferase(Phosphotransferase) domain 1"/>
    <property type="match status" value="1"/>
</dbReference>
<evidence type="ECO:0000313" key="8">
    <source>
        <dbReference type="Proteomes" id="UP001385951"/>
    </source>
</evidence>
<dbReference type="GO" id="GO:0005524">
    <property type="term" value="F:ATP binding"/>
    <property type="evidence" value="ECO:0007669"/>
    <property type="project" value="UniProtKB-KW"/>
</dbReference>
<dbReference type="AlphaFoldDB" id="A0AAW0FQR8"/>
<dbReference type="GO" id="GO:0004674">
    <property type="term" value="F:protein serine/threonine kinase activity"/>
    <property type="evidence" value="ECO:0007669"/>
    <property type="project" value="UniProtKB-KW"/>
</dbReference>
<dbReference type="EMBL" id="JASBNA010000057">
    <property type="protein sequence ID" value="KAK7679617.1"/>
    <property type="molecule type" value="Genomic_DNA"/>
</dbReference>
<keyword evidence="3" id="KW-0547">Nucleotide-binding</keyword>
<keyword evidence="1" id="KW-0723">Serine/threonine-protein kinase</keyword>
<evidence type="ECO:0000256" key="3">
    <source>
        <dbReference type="ARBA" id="ARBA00022741"/>
    </source>
</evidence>
<dbReference type="Pfam" id="PF00069">
    <property type="entry name" value="Pkinase"/>
    <property type="match status" value="1"/>
</dbReference>
<evidence type="ECO:0000256" key="5">
    <source>
        <dbReference type="ARBA" id="ARBA00022840"/>
    </source>
</evidence>
<keyword evidence="2" id="KW-0808">Transferase</keyword>
<dbReference type="PROSITE" id="PS50011">
    <property type="entry name" value="PROTEIN_KINASE_DOM"/>
    <property type="match status" value="1"/>
</dbReference>
<protein>
    <recommendedName>
        <fullName evidence="6">Protein kinase domain-containing protein</fullName>
    </recommendedName>
</protein>
<comment type="caution">
    <text evidence="7">The sequence shown here is derived from an EMBL/GenBank/DDBJ whole genome shotgun (WGS) entry which is preliminary data.</text>
</comment>
<gene>
    <name evidence="7" type="ORF">QCA50_017328</name>
</gene>
<dbReference type="InterPro" id="IPR000719">
    <property type="entry name" value="Prot_kinase_dom"/>
</dbReference>
<accession>A0AAW0FQR8</accession>
<dbReference type="InterPro" id="IPR011009">
    <property type="entry name" value="Kinase-like_dom_sf"/>
</dbReference>
<keyword evidence="4" id="KW-0418">Kinase</keyword>
<feature type="domain" description="Protein kinase" evidence="6">
    <location>
        <begin position="102"/>
        <end position="413"/>
    </location>
</feature>
<dbReference type="Proteomes" id="UP001385951">
    <property type="component" value="Unassembled WGS sequence"/>
</dbReference>
<evidence type="ECO:0000259" key="6">
    <source>
        <dbReference type="PROSITE" id="PS50011"/>
    </source>
</evidence>
<proteinExistence type="predicted"/>
<keyword evidence="5" id="KW-0067">ATP-binding</keyword>
<dbReference type="SMART" id="SM00220">
    <property type="entry name" value="S_TKc"/>
    <property type="match status" value="1"/>
</dbReference>
<sequence length="445" mass="49952">MINLSVFRSLPELPDILSNGLHNVVVRLTGWLLGSTTSSSTLSILTTGDVAAEEPRAKRTVQQSCGSVATAVGLPLPLLRPLSLLYATPGILSYSMLNTTIYTGLLPLLSLSNDAFYHSSHISTPHDSNKSYGIQSFSAEIARRFWRQQALVHLNHVDIVHNILTGLPSGVATLQALRRTTEHERRSLLAPSRFDSPGSSELELSLALPSSTNSAIGPKPDYDVQASRPYKEIKTSYQWIRDLPDPRFQKCLFRKTLLSRTVDLIVSLEHLWTKSIHPIIKPENISLNDKGHLTVSSTQPALQLGIASRDETRDQITDAYYAAPEMSCNRTYTRRSEIWSLGVVLFEMHAKLDAPYFSTSMEVEDDVTHAVQHKSIEFGLIHCQVARSLIRNLLVRDPNKRYSFRQVKAHPYFRSVNWSRELARRCIADSKQISNTNQFPCSYVQ</sequence>
<dbReference type="SUPFAM" id="SSF56112">
    <property type="entry name" value="Protein kinase-like (PK-like)"/>
    <property type="match status" value="1"/>
</dbReference>
<organism evidence="7 8">
    <name type="scientific">Cerrena zonata</name>
    <dbReference type="NCBI Taxonomy" id="2478898"/>
    <lineage>
        <taxon>Eukaryota</taxon>
        <taxon>Fungi</taxon>
        <taxon>Dikarya</taxon>
        <taxon>Basidiomycota</taxon>
        <taxon>Agaricomycotina</taxon>
        <taxon>Agaricomycetes</taxon>
        <taxon>Polyporales</taxon>
        <taxon>Cerrenaceae</taxon>
        <taxon>Cerrena</taxon>
    </lineage>
</organism>
<evidence type="ECO:0000256" key="2">
    <source>
        <dbReference type="ARBA" id="ARBA00022679"/>
    </source>
</evidence>
<reference evidence="7 8" key="1">
    <citation type="submission" date="2022-09" db="EMBL/GenBank/DDBJ databases">
        <authorList>
            <person name="Palmer J.M."/>
        </authorList>
    </citation>
    <scope>NUCLEOTIDE SEQUENCE [LARGE SCALE GENOMIC DNA]</scope>
    <source>
        <strain evidence="7 8">DSM 7382</strain>
    </source>
</reference>
<evidence type="ECO:0000256" key="1">
    <source>
        <dbReference type="ARBA" id="ARBA00022527"/>
    </source>
</evidence>
<evidence type="ECO:0000256" key="4">
    <source>
        <dbReference type="ARBA" id="ARBA00022777"/>
    </source>
</evidence>
<keyword evidence="8" id="KW-1185">Reference proteome</keyword>